<evidence type="ECO:0000313" key="2">
    <source>
        <dbReference type="EMBL" id="BBX99293.1"/>
    </source>
</evidence>
<protein>
    <submittedName>
        <fullName evidence="2">Putative membrane protein</fullName>
    </submittedName>
</protein>
<dbReference type="KEGG" id="mlj:MLAC_45870"/>
<dbReference type="InterPro" id="IPR025646">
    <property type="entry name" value="DUF4350"/>
</dbReference>
<dbReference type="AlphaFoldDB" id="A0A1X1YEW0"/>
<dbReference type="Proteomes" id="UP000466396">
    <property type="component" value="Chromosome"/>
</dbReference>
<name>A0A1X1YEW0_9MYCO</name>
<proteinExistence type="predicted"/>
<evidence type="ECO:0000313" key="3">
    <source>
        <dbReference type="Proteomes" id="UP000466396"/>
    </source>
</evidence>
<keyword evidence="3" id="KW-1185">Reference proteome</keyword>
<sequence length="391" mass="42281">MIPARPGEPVTTRRSRPWRGVLLTVAVLMVIASISTYLTAPRPGPAMDPASTDASGAHALVTLLRDHGVEVVVADTIADVEDAARPDTLLLVAQTHYLTNDTLLQRLASAPGDLLLVEPTSRTRAALTPRLRIHAANSLHAKPNCPLREANRAGSVHFGPTDAYQSTGDLMVTSCYDGALVRYRDSSGQTGRTVTVVGSSDFMTNGGLLREGNAALAMNLAGDRPRLVWYAPHRMEGETSSPSSLFDLIPDNVTWIVWQLWLVVILVALWKGRRIGPLVAEELPVVVRASETVEGRGRLYRSRRARDRAADALRAATLRRLLPRLGLSTGAPPPAVVASVARRWGHHPLAGTGADAEFVRYHLFGPPPATDADLLHLARALDDIERQVTHS</sequence>
<evidence type="ECO:0000259" key="1">
    <source>
        <dbReference type="Pfam" id="PF14258"/>
    </source>
</evidence>
<accession>A0A1X1YEW0</accession>
<dbReference type="EMBL" id="AP022581">
    <property type="protein sequence ID" value="BBX99293.1"/>
    <property type="molecule type" value="Genomic_DNA"/>
</dbReference>
<dbReference type="Pfam" id="PF14258">
    <property type="entry name" value="DUF4350"/>
    <property type="match status" value="1"/>
</dbReference>
<dbReference type="RefSeq" id="WP_085158973.1">
    <property type="nucleotide sequence ID" value="NZ_AP022581.1"/>
</dbReference>
<organism evidence="2 3">
    <name type="scientific">Mycobacterium lacus</name>
    <dbReference type="NCBI Taxonomy" id="169765"/>
    <lineage>
        <taxon>Bacteria</taxon>
        <taxon>Bacillati</taxon>
        <taxon>Actinomycetota</taxon>
        <taxon>Actinomycetes</taxon>
        <taxon>Mycobacteriales</taxon>
        <taxon>Mycobacteriaceae</taxon>
        <taxon>Mycobacterium</taxon>
    </lineage>
</organism>
<feature type="domain" description="DUF4350" evidence="1">
    <location>
        <begin position="49"/>
        <end position="220"/>
    </location>
</feature>
<dbReference type="STRING" id="169765.AWC15_17845"/>
<gene>
    <name evidence="2" type="ORF">MLAC_45870</name>
</gene>
<reference evidence="2 3" key="1">
    <citation type="journal article" date="2019" name="Emerg. Microbes Infect.">
        <title>Comprehensive subspecies identification of 175 nontuberculous mycobacteria species based on 7547 genomic profiles.</title>
        <authorList>
            <person name="Matsumoto Y."/>
            <person name="Kinjo T."/>
            <person name="Motooka D."/>
            <person name="Nabeya D."/>
            <person name="Jung N."/>
            <person name="Uechi K."/>
            <person name="Horii T."/>
            <person name="Iida T."/>
            <person name="Fujita J."/>
            <person name="Nakamura S."/>
        </authorList>
    </citation>
    <scope>NUCLEOTIDE SEQUENCE [LARGE SCALE GENOMIC DNA]</scope>
    <source>
        <strain evidence="2 3">JCM 15657</strain>
    </source>
</reference>